<organism evidence="1 2">
    <name type="scientific">Collinsella aerofaciens (strain ATCC 25986 / DSM 3979 / JCM 10188 / KCTC 3647 / NCTC 11838 / VPI 1003)</name>
    <dbReference type="NCBI Taxonomy" id="411903"/>
    <lineage>
        <taxon>Bacteria</taxon>
        <taxon>Bacillati</taxon>
        <taxon>Actinomycetota</taxon>
        <taxon>Coriobacteriia</taxon>
        <taxon>Coriobacteriales</taxon>
        <taxon>Coriobacteriaceae</taxon>
        <taxon>Collinsella</taxon>
    </lineage>
</organism>
<proteinExistence type="predicted"/>
<sequence length="138" mass="14797">MLAMAACALFAAQVHGETGELALKVHELGTTVGQQRARLFVDLEPALGKPLLSCIDVVNGKADVALGATTVLLHDLDQRIVKVRNRGLNNGQAHHRREQLRDLQGICRVGGVNAHMGNAHAKELDRIGVLLIHTGSAY</sequence>
<dbReference type="Proteomes" id="UP000002979">
    <property type="component" value="Unassembled WGS sequence"/>
</dbReference>
<reference evidence="1 2" key="2">
    <citation type="submission" date="2007-04" db="EMBL/GenBank/DDBJ databases">
        <authorList>
            <person name="Fulton L."/>
            <person name="Clifton S."/>
            <person name="Fulton B."/>
            <person name="Xu J."/>
            <person name="Minx P."/>
            <person name="Mardis E.R."/>
            <person name="Wilson R.K."/>
        </authorList>
    </citation>
    <scope>NUCLEOTIDE SEQUENCE [LARGE SCALE GENOMIC DNA]</scope>
    <source>
        <strain evidence="2">ATCC 25986 / DSM 3979 / JCM 10188 / KCTC 3647 / NCTC 11838 / VPI 1003</strain>
    </source>
</reference>
<dbReference type="EMBL" id="AAVN02000009">
    <property type="protein sequence ID" value="EBA38903.1"/>
    <property type="molecule type" value="Genomic_DNA"/>
</dbReference>
<name>A4EC09_COLAA</name>
<reference evidence="1 2" key="1">
    <citation type="submission" date="2007-01" db="EMBL/GenBank/DDBJ databases">
        <title>Draft genome sequence of Collinsella aerofaciens (ATCC 25986).</title>
        <authorList>
            <person name="Sudarsanam P."/>
            <person name="Ley R."/>
            <person name="Guruge J."/>
            <person name="Turnbaugh P.J."/>
            <person name="Mahowald M."/>
            <person name="Liep D."/>
            <person name="Gordon J."/>
        </authorList>
    </citation>
    <scope>NUCLEOTIDE SEQUENCE [LARGE SCALE GENOMIC DNA]</scope>
    <source>
        <strain evidence="2">ATCC 25986 / DSM 3979 / JCM 10188 / KCTC 3647 / NCTC 11838 / VPI 1003</strain>
    </source>
</reference>
<accession>A4EC09</accession>
<protein>
    <submittedName>
        <fullName evidence="1">Uncharacterized protein</fullName>
    </submittedName>
</protein>
<evidence type="ECO:0000313" key="2">
    <source>
        <dbReference type="Proteomes" id="UP000002979"/>
    </source>
</evidence>
<comment type="caution">
    <text evidence="1">The sequence shown here is derived from an EMBL/GenBank/DDBJ whole genome shotgun (WGS) entry which is preliminary data.</text>
</comment>
<dbReference type="AlphaFoldDB" id="A4EC09"/>
<gene>
    <name evidence="1" type="ORF">COLAER_01989</name>
</gene>
<evidence type="ECO:0000313" key="1">
    <source>
        <dbReference type="EMBL" id="EBA38903.1"/>
    </source>
</evidence>